<dbReference type="AlphaFoldDB" id="A0A6M8F679"/>
<name>A0A6M8F679_9GAMM</name>
<gene>
    <name evidence="1" type="ORF">HNE05_12300</name>
</gene>
<dbReference type="RefSeq" id="WP_173208699.1">
    <property type="nucleotide sequence ID" value="NZ_CP053697.2"/>
</dbReference>
<organism evidence="1 2">
    <name type="scientific">Aquipseudomonas campi</name>
    <dbReference type="NCBI Taxonomy" id="2731681"/>
    <lineage>
        <taxon>Bacteria</taxon>
        <taxon>Pseudomonadati</taxon>
        <taxon>Pseudomonadota</taxon>
        <taxon>Gammaproteobacteria</taxon>
        <taxon>Pseudomonadales</taxon>
        <taxon>Pseudomonadaceae</taxon>
        <taxon>Aquipseudomonas</taxon>
    </lineage>
</organism>
<dbReference type="EMBL" id="CP053697">
    <property type="protein sequence ID" value="QKE64094.1"/>
    <property type="molecule type" value="Genomic_DNA"/>
</dbReference>
<reference evidence="1" key="1">
    <citation type="submission" date="2020-07" db="EMBL/GenBank/DDBJ databases">
        <title>Nitrate ammonifying Pseudomonas campi sp. nov. isolated from German agricultural grassland.</title>
        <authorList>
            <person name="Timsy T."/>
            <person name="Ulrich A."/>
            <person name="Spanner T."/>
            <person name="Foesel B."/>
            <person name="Kolb S."/>
            <person name="Horn M.A."/>
            <person name="Behrendt U."/>
        </authorList>
    </citation>
    <scope>NUCLEOTIDE SEQUENCE</scope>
    <source>
        <strain evidence="1">S1-A32-2</strain>
    </source>
</reference>
<proteinExistence type="predicted"/>
<sequence length="180" mass="19139">MQRRTVLKGAAVGGAVVLGAGFWALPTGVAPAALTLEGAQQALVALATRELTSLKGWSPSEVFNHCAQSVEYSMDGYPQLKPAWFRHSVGPLAFSVFSARGAMRHPLDEVIPGAAPLLEPASTVAAIARLQAALVRFDAHSGDLHPHFAYGALSHAEYTQAHVLHLYNHLSLIRVVDQSA</sequence>
<evidence type="ECO:0000313" key="1">
    <source>
        <dbReference type="EMBL" id="QKE64094.1"/>
    </source>
</evidence>
<dbReference type="InterPro" id="IPR006311">
    <property type="entry name" value="TAT_signal"/>
</dbReference>
<dbReference type="KEGG" id="pcam:HNE05_12300"/>
<dbReference type="Proteomes" id="UP000501379">
    <property type="component" value="Chromosome"/>
</dbReference>
<dbReference type="Pfam" id="PF07606">
    <property type="entry name" value="DUF1569"/>
    <property type="match status" value="1"/>
</dbReference>
<protein>
    <submittedName>
        <fullName evidence="1">DUF1569 domain-containing protein</fullName>
    </submittedName>
</protein>
<accession>A0A6M8F679</accession>
<dbReference type="PROSITE" id="PS51318">
    <property type="entry name" value="TAT"/>
    <property type="match status" value="1"/>
</dbReference>
<dbReference type="InterPro" id="IPR011463">
    <property type="entry name" value="DUF1569"/>
</dbReference>
<keyword evidence="2" id="KW-1185">Reference proteome</keyword>
<evidence type="ECO:0000313" key="2">
    <source>
        <dbReference type="Proteomes" id="UP000501379"/>
    </source>
</evidence>